<dbReference type="AlphaFoldDB" id="A0A160TD29"/>
<name>A0A160TD29_9ZZZZ</name>
<proteinExistence type="predicted"/>
<evidence type="ECO:0000313" key="1">
    <source>
        <dbReference type="EMBL" id="CUS41851.1"/>
    </source>
</evidence>
<accession>A0A160TD29</accession>
<sequence>MAQNAAILTTIQRMGSKESKKPRRHYCQSAVFFINRSKLEREVFFS</sequence>
<reference evidence="1" key="1">
    <citation type="submission" date="2015-10" db="EMBL/GenBank/DDBJ databases">
        <authorList>
            <person name="Gilbert D.G."/>
        </authorList>
    </citation>
    <scope>NUCLEOTIDE SEQUENCE</scope>
</reference>
<gene>
    <name evidence="1" type="ORF">MGWOODY_Tha1073</name>
</gene>
<protein>
    <submittedName>
        <fullName evidence="1">Uncharacterized protein</fullName>
    </submittedName>
</protein>
<organism evidence="1">
    <name type="scientific">hydrothermal vent metagenome</name>
    <dbReference type="NCBI Taxonomy" id="652676"/>
    <lineage>
        <taxon>unclassified sequences</taxon>
        <taxon>metagenomes</taxon>
        <taxon>ecological metagenomes</taxon>
    </lineage>
</organism>
<dbReference type="EMBL" id="CZQC01000056">
    <property type="protein sequence ID" value="CUS41851.1"/>
    <property type="molecule type" value="Genomic_DNA"/>
</dbReference>